<dbReference type="Gene3D" id="3.40.50.720">
    <property type="entry name" value="NAD(P)-binding Rossmann-like Domain"/>
    <property type="match status" value="1"/>
</dbReference>
<dbReference type="SUPFAM" id="SSF51735">
    <property type="entry name" value="NAD(P)-binding Rossmann-fold domains"/>
    <property type="match status" value="1"/>
</dbReference>
<dbReference type="Gene3D" id="3.90.25.10">
    <property type="entry name" value="UDP-galactose 4-epimerase, domain 1"/>
    <property type="match status" value="1"/>
</dbReference>
<feature type="domain" description="NAD(P)-binding" evidence="1">
    <location>
        <begin position="3"/>
        <end position="271"/>
    </location>
</feature>
<proteinExistence type="predicted"/>
<feature type="non-terminal residue" evidence="2">
    <location>
        <position position="1"/>
    </location>
</feature>
<organism evidence="2">
    <name type="scientific">marine sediment metagenome</name>
    <dbReference type="NCBI Taxonomy" id="412755"/>
    <lineage>
        <taxon>unclassified sequences</taxon>
        <taxon>metagenomes</taxon>
        <taxon>ecological metagenomes</taxon>
    </lineage>
</organism>
<reference evidence="2" key="1">
    <citation type="journal article" date="2015" name="Nature">
        <title>Complex archaea that bridge the gap between prokaryotes and eukaryotes.</title>
        <authorList>
            <person name="Spang A."/>
            <person name="Saw J.H."/>
            <person name="Jorgensen S.L."/>
            <person name="Zaremba-Niedzwiedzka K."/>
            <person name="Martijn J."/>
            <person name="Lind A.E."/>
            <person name="van Eijk R."/>
            <person name="Schleper C."/>
            <person name="Guy L."/>
            <person name="Ettema T.J."/>
        </authorList>
    </citation>
    <scope>NUCLEOTIDE SEQUENCE</scope>
</reference>
<evidence type="ECO:0000313" key="2">
    <source>
        <dbReference type="EMBL" id="KKM79686.1"/>
    </source>
</evidence>
<dbReference type="InterPro" id="IPR016040">
    <property type="entry name" value="NAD(P)-bd_dom"/>
</dbReference>
<dbReference type="AlphaFoldDB" id="A0A0F9KXZ4"/>
<protein>
    <recommendedName>
        <fullName evidence="1">NAD(P)-binding domain-containing protein</fullName>
    </recommendedName>
</protein>
<evidence type="ECO:0000259" key="1">
    <source>
        <dbReference type="Pfam" id="PF16363"/>
    </source>
</evidence>
<gene>
    <name evidence="2" type="ORF">LCGC14_1347490</name>
</gene>
<comment type="caution">
    <text evidence="2">The sequence shown here is derived from an EMBL/GenBank/DDBJ whole genome shotgun (WGS) entry which is preliminary data.</text>
</comment>
<dbReference type="Pfam" id="PF16363">
    <property type="entry name" value="GDP_Man_Dehyd"/>
    <property type="match status" value="1"/>
</dbReference>
<dbReference type="InterPro" id="IPR036291">
    <property type="entry name" value="NAD(P)-bd_dom_sf"/>
</dbReference>
<accession>A0A0F9KXZ4</accession>
<sequence length="285" mass="32342">TYTGDIRNYDDFVKMFVEARPNVIFHLAAVTQVVDSTAMPRINHEINVMGTVNVFEALKDYSRGDEVIVTASSDKAYGHLSDEEWPANEDSRMNPIHPYDASKACADIIARSYSEYYGLKGSVTRCGNIYGPSDTNWQRLIPGVIRWLYKGEKIVLRSDGYQVREYNYIDDILNAYMLIAESLDPYRGADEVRTRSGESYVISDSDGGFGARDILGQILTTEAVANWPLESGVEFKNKAKEETPLISLDSTKIRKKLGWKPKTKLPNGLNKTARWLERYLTWSKR</sequence>
<dbReference type="EMBL" id="LAZR01008301">
    <property type="protein sequence ID" value="KKM79686.1"/>
    <property type="molecule type" value="Genomic_DNA"/>
</dbReference>
<name>A0A0F9KXZ4_9ZZZZ</name>
<dbReference type="PANTHER" id="PTHR43000">
    <property type="entry name" value="DTDP-D-GLUCOSE 4,6-DEHYDRATASE-RELATED"/>
    <property type="match status" value="1"/>
</dbReference>